<reference evidence="9" key="1">
    <citation type="submission" date="2013-12" db="EMBL/GenBank/DDBJ databases">
        <authorList>
            <person name="Aslett M."/>
        </authorList>
    </citation>
    <scope>NUCLEOTIDE SEQUENCE [LARGE SCALE GENOMIC DNA]</scope>
    <source>
        <strain evidence="9">Lindley</strain>
    </source>
</reference>
<dbReference type="GO" id="GO:0016755">
    <property type="term" value="F:aminoacyltransferase activity"/>
    <property type="evidence" value="ECO:0007669"/>
    <property type="project" value="TreeGrafter"/>
</dbReference>
<feature type="transmembrane region" description="Helical" evidence="7">
    <location>
        <begin position="348"/>
        <end position="366"/>
    </location>
</feature>
<feature type="transmembrane region" description="Helical" evidence="7">
    <location>
        <begin position="214"/>
        <end position="231"/>
    </location>
</feature>
<comment type="subcellular location">
    <subcellularLocation>
        <location evidence="1">Cell membrane</location>
        <topology evidence="1">Multi-pass membrane protein</topology>
    </subcellularLocation>
</comment>
<feature type="transmembrane region" description="Helical" evidence="7">
    <location>
        <begin position="699"/>
        <end position="720"/>
    </location>
</feature>
<keyword evidence="5 7" id="KW-0472">Membrane</keyword>
<feature type="compositionally biased region" description="Basic and acidic residues" evidence="6">
    <location>
        <begin position="58"/>
        <end position="74"/>
    </location>
</feature>
<feature type="transmembrane region" description="Helical" evidence="7">
    <location>
        <begin position="575"/>
        <end position="597"/>
    </location>
</feature>
<dbReference type="WBParaSite" id="GPLIN_001215500">
    <property type="protein sequence ID" value="GPLIN_001215500"/>
    <property type="gene ID" value="GPLIN_001215500"/>
</dbReference>
<evidence type="ECO:0000256" key="3">
    <source>
        <dbReference type="ARBA" id="ARBA00022692"/>
    </source>
</evidence>
<dbReference type="InterPro" id="IPR051211">
    <property type="entry name" value="PG_lysyltransferase"/>
</dbReference>
<feature type="transmembrane region" description="Helical" evidence="7">
    <location>
        <begin position="459"/>
        <end position="484"/>
    </location>
</feature>
<sequence length="832" mass="87770">MTVVAQVTPGLVERVDAAPVDRDDGVAHFHSVLRRLAARAEAGDDQAVRRAARGLGGEAREQARAGLRGEDPVDPRSPGPAQDHHGAEREGEDEDQHEPVGPAHRAAGGTGVFLDLAAALVMIRPLLREVRRATWRGVSRSSRMRRSRRKMRIALVALALLLAGFTGFLTYIGYFGGPVFYDIAPARPTSPRAHGLAVSSPRQRTNRGTFDMRFGKILAGIGLAATVLGTLQASAQAPVAAATGVMGTWVNPRGTVKVQTGACGDKLCGWVVWANAEAQKDAKDSGVAKLIGTELLQDYHPTGNGKWQGRVYVPDMGQTFYSKIEQQGPNSLKISGCILGGWICKSQVGAVIGIVALAFAALHGLLHEVRWRDVRHAFHAIGPWQVAGALALTAGSYLMLTLYDVLALRIIGRPLPYRTAALASFTSYTLSHNLGFALLTGGSARYRVYHAAGLDTADVVRVIATASLTFWSGVVVMAGAALALHGGGLELAGFTISAGVQRGIGIAILAATLAGLALLRAGPRDLRLGRWQAPLPSRAQALGMIATSAIDLALASAALLILVPGAGLHAFPAFFLGYALAIIAALVTHVPGGVGVFEAVMLAVLPGADPSRILAALILYRLIYYVLPLLVAAALLAVHERRQLKKPLAAIRAVGLAMHGLAPTFLAALVFVGGVVLLVSGSLPAIPARLRDLHAFVPLPFVEASHIAASLAGTALLLIAPALYRRLDAAFLLCRTLLLAGALFSLTKGVDYEEAVILLIIAGLLQLRRTAFTESRLTQRALHARAAVVAVAGRLATWIGSRLQARALVQDISGGVITSYSIHYTKLYELDA</sequence>
<dbReference type="AlphaFoldDB" id="A0A183CGZ9"/>
<evidence type="ECO:0000256" key="7">
    <source>
        <dbReference type="SAM" id="Phobius"/>
    </source>
</evidence>
<feature type="transmembrane region" description="Helical" evidence="7">
    <location>
        <begin position="617"/>
        <end position="638"/>
    </location>
</feature>
<dbReference type="Proteomes" id="UP000050741">
    <property type="component" value="Unassembled WGS sequence"/>
</dbReference>
<protein>
    <submittedName>
        <fullName evidence="10">DUF2147 domain-containing protein</fullName>
    </submittedName>
</protein>
<dbReference type="GO" id="GO:0055091">
    <property type="term" value="P:phospholipid homeostasis"/>
    <property type="evidence" value="ECO:0007669"/>
    <property type="project" value="TreeGrafter"/>
</dbReference>
<evidence type="ECO:0000256" key="5">
    <source>
        <dbReference type="ARBA" id="ARBA00023136"/>
    </source>
</evidence>
<feature type="transmembrane region" description="Helical" evidence="7">
    <location>
        <begin position="386"/>
        <end position="408"/>
    </location>
</feature>
<dbReference type="Gene3D" id="2.40.128.520">
    <property type="match status" value="1"/>
</dbReference>
<reference evidence="9" key="2">
    <citation type="submission" date="2014-05" db="EMBL/GenBank/DDBJ databases">
        <title>The genome and life-stage specific transcriptomes of Globodera pallida elucidate key aspects of plant parasitism by a cyst nematode.</title>
        <authorList>
            <person name="Cotton J.A."/>
            <person name="Lilley C.J."/>
            <person name="Jones L.M."/>
            <person name="Kikuchi T."/>
            <person name="Reid A.J."/>
            <person name="Thorpe P."/>
            <person name="Tsai I.J."/>
            <person name="Beasley H."/>
            <person name="Blok V."/>
            <person name="Cock P.J.A."/>
            <person name="Van den Akker S.E."/>
            <person name="Holroyd N."/>
            <person name="Hunt M."/>
            <person name="Mantelin S."/>
            <person name="Naghra H."/>
            <person name="Pain A."/>
            <person name="Palomares-Rius J.E."/>
            <person name="Zarowiecki M."/>
            <person name="Berriman M."/>
            <person name="Jones J.T."/>
            <person name="Urwin P.E."/>
        </authorList>
    </citation>
    <scope>NUCLEOTIDE SEQUENCE [LARGE SCALE GENOMIC DNA]</scope>
    <source>
        <strain evidence="9">Lindley</strain>
    </source>
</reference>
<proteinExistence type="predicted"/>
<evidence type="ECO:0000256" key="6">
    <source>
        <dbReference type="SAM" id="MobiDB-lite"/>
    </source>
</evidence>
<evidence type="ECO:0000256" key="2">
    <source>
        <dbReference type="ARBA" id="ARBA00022475"/>
    </source>
</evidence>
<organism evidence="9 10">
    <name type="scientific">Globodera pallida</name>
    <name type="common">Potato cyst nematode worm</name>
    <name type="synonym">Heterodera pallida</name>
    <dbReference type="NCBI Taxonomy" id="36090"/>
    <lineage>
        <taxon>Eukaryota</taxon>
        <taxon>Metazoa</taxon>
        <taxon>Ecdysozoa</taxon>
        <taxon>Nematoda</taxon>
        <taxon>Chromadorea</taxon>
        <taxon>Rhabditida</taxon>
        <taxon>Tylenchina</taxon>
        <taxon>Tylenchomorpha</taxon>
        <taxon>Tylenchoidea</taxon>
        <taxon>Heteroderidae</taxon>
        <taxon>Heteroderinae</taxon>
        <taxon>Globodera</taxon>
    </lineage>
</organism>
<feature type="domain" description="DUF2147" evidence="8">
    <location>
        <begin position="247"/>
        <end position="348"/>
    </location>
</feature>
<feature type="transmembrane region" description="Helical" evidence="7">
    <location>
        <begin position="650"/>
        <end position="679"/>
    </location>
</feature>
<feature type="transmembrane region" description="Helical" evidence="7">
    <location>
        <begin position="752"/>
        <end position="771"/>
    </location>
</feature>
<feature type="transmembrane region" description="Helical" evidence="7">
    <location>
        <begin position="541"/>
        <end position="563"/>
    </location>
</feature>
<reference evidence="10" key="3">
    <citation type="submission" date="2016-06" db="UniProtKB">
        <authorList>
            <consortium name="WormBaseParasite"/>
        </authorList>
    </citation>
    <scope>IDENTIFICATION</scope>
</reference>
<evidence type="ECO:0000313" key="9">
    <source>
        <dbReference type="Proteomes" id="UP000050741"/>
    </source>
</evidence>
<dbReference type="GO" id="GO:0005886">
    <property type="term" value="C:plasma membrane"/>
    <property type="evidence" value="ECO:0007669"/>
    <property type="project" value="UniProtKB-SubCell"/>
</dbReference>
<keyword evidence="3 7" id="KW-0812">Transmembrane</keyword>
<feature type="region of interest" description="Disordered" evidence="6">
    <location>
        <begin position="52"/>
        <end position="106"/>
    </location>
</feature>
<feature type="transmembrane region" description="Helical" evidence="7">
    <location>
        <begin position="727"/>
        <end position="746"/>
    </location>
</feature>
<evidence type="ECO:0000256" key="1">
    <source>
        <dbReference type="ARBA" id="ARBA00004651"/>
    </source>
</evidence>
<keyword evidence="9" id="KW-1185">Reference proteome</keyword>
<keyword evidence="2" id="KW-1003">Cell membrane</keyword>
<dbReference type="Pfam" id="PF09917">
    <property type="entry name" value="DUF2147"/>
    <property type="match status" value="1"/>
</dbReference>
<feature type="transmembrane region" description="Helical" evidence="7">
    <location>
        <begin position="420"/>
        <end position="439"/>
    </location>
</feature>
<dbReference type="PANTHER" id="PTHR34697">
    <property type="entry name" value="PHOSPHATIDYLGLYCEROL LYSYLTRANSFERASE"/>
    <property type="match status" value="1"/>
</dbReference>
<keyword evidence="4 7" id="KW-1133">Transmembrane helix</keyword>
<dbReference type="InterPro" id="IPR019223">
    <property type="entry name" value="DUF2147"/>
</dbReference>
<evidence type="ECO:0000259" key="8">
    <source>
        <dbReference type="Pfam" id="PF09917"/>
    </source>
</evidence>
<dbReference type="PANTHER" id="PTHR34697:SF2">
    <property type="entry name" value="PHOSPHATIDYLGLYCEROL LYSYLTRANSFERASE"/>
    <property type="match status" value="1"/>
</dbReference>
<accession>A0A183CGZ9</accession>
<feature type="transmembrane region" description="Helical" evidence="7">
    <location>
        <begin position="153"/>
        <end position="174"/>
    </location>
</feature>
<feature type="transmembrane region" description="Helical" evidence="7">
    <location>
        <begin position="504"/>
        <end position="521"/>
    </location>
</feature>
<evidence type="ECO:0000256" key="4">
    <source>
        <dbReference type="ARBA" id="ARBA00022989"/>
    </source>
</evidence>
<name>A0A183CGZ9_GLOPA</name>
<evidence type="ECO:0000313" key="10">
    <source>
        <dbReference type="WBParaSite" id="GPLIN_001215500"/>
    </source>
</evidence>